<accession>A0A2K8ME18</accession>
<sequence length="182" mass="18996">MKKLLLLAPLALSACNSGPSVEATNASAKEVAEKVAASGAAPSLSPGRWEGTATITNMEIPGMPPEAAARMKGAMATGHSFANCLTPEQAKKPAADFFSGDNKDCRYDHFSMANGRLDAKMQCKSAGMTVDATMTGKFSSDNYQMTMTTKSAGAAGQPMTAHTMTLKMDARRTGECTGKETS</sequence>
<keyword evidence="3" id="KW-1185">Reference proteome</keyword>
<dbReference type="AlphaFoldDB" id="A0A2K8ME18"/>
<dbReference type="Proteomes" id="UP000229081">
    <property type="component" value="Chromosome"/>
</dbReference>
<evidence type="ECO:0000313" key="3">
    <source>
        <dbReference type="Proteomes" id="UP000229081"/>
    </source>
</evidence>
<organism evidence="2 3">
    <name type="scientific">Sphingomonas psychrotolerans</name>
    <dbReference type="NCBI Taxonomy" id="1327635"/>
    <lineage>
        <taxon>Bacteria</taxon>
        <taxon>Pseudomonadati</taxon>
        <taxon>Pseudomonadota</taxon>
        <taxon>Alphaproteobacteria</taxon>
        <taxon>Sphingomonadales</taxon>
        <taxon>Sphingomonadaceae</taxon>
        <taxon>Sphingomonas</taxon>
    </lineage>
</organism>
<evidence type="ECO:0008006" key="4">
    <source>
        <dbReference type="Google" id="ProtNLM"/>
    </source>
</evidence>
<dbReference type="EMBL" id="CP024923">
    <property type="protein sequence ID" value="ATY32142.1"/>
    <property type="molecule type" value="Genomic_DNA"/>
</dbReference>
<feature type="signal peptide" evidence="1">
    <location>
        <begin position="1"/>
        <end position="22"/>
    </location>
</feature>
<keyword evidence="1" id="KW-0732">Signal</keyword>
<dbReference type="RefSeq" id="WP_100281951.1">
    <property type="nucleotide sequence ID" value="NZ_CP024923.1"/>
</dbReference>
<evidence type="ECO:0000313" key="2">
    <source>
        <dbReference type="EMBL" id="ATY32142.1"/>
    </source>
</evidence>
<gene>
    <name evidence="2" type="ORF">CVN68_09270</name>
</gene>
<dbReference type="Pfam" id="PF12276">
    <property type="entry name" value="DUF3617"/>
    <property type="match status" value="1"/>
</dbReference>
<dbReference type="OrthoDB" id="7405484at2"/>
<name>A0A2K8ME18_9SPHN</name>
<protein>
    <recommendedName>
        <fullName evidence="4">DUF3617 domain-containing protein</fullName>
    </recommendedName>
</protein>
<dbReference type="InterPro" id="IPR022061">
    <property type="entry name" value="DUF3617"/>
</dbReference>
<dbReference type="PROSITE" id="PS51257">
    <property type="entry name" value="PROKAR_LIPOPROTEIN"/>
    <property type="match status" value="1"/>
</dbReference>
<dbReference type="KEGG" id="sphc:CVN68_09270"/>
<reference evidence="2 3" key="1">
    <citation type="submission" date="2017-11" db="EMBL/GenBank/DDBJ databases">
        <title>Complete genome sequence of Sphingomonas sp. Strain Cra20, a psychrotolerant potential plant growth promoting rhizobacteria.</title>
        <authorList>
            <person name="Luo Y."/>
        </authorList>
    </citation>
    <scope>NUCLEOTIDE SEQUENCE [LARGE SCALE GENOMIC DNA]</scope>
    <source>
        <strain evidence="2 3">Cra20</strain>
    </source>
</reference>
<proteinExistence type="predicted"/>
<feature type="chain" id="PRO_5014642366" description="DUF3617 domain-containing protein" evidence="1">
    <location>
        <begin position="23"/>
        <end position="182"/>
    </location>
</feature>
<evidence type="ECO:0000256" key="1">
    <source>
        <dbReference type="SAM" id="SignalP"/>
    </source>
</evidence>